<accession>A0A2H0UKD7</accession>
<proteinExistence type="predicted"/>
<dbReference type="EMBL" id="PFBD01000023">
    <property type="protein sequence ID" value="PIR86861.1"/>
    <property type="molecule type" value="Genomic_DNA"/>
</dbReference>
<protein>
    <submittedName>
        <fullName evidence="2">Uncharacterized protein</fullName>
    </submittedName>
</protein>
<feature type="transmembrane region" description="Helical" evidence="1">
    <location>
        <begin position="99"/>
        <end position="117"/>
    </location>
</feature>
<keyword evidence="1" id="KW-0472">Membrane</keyword>
<comment type="caution">
    <text evidence="2">The sequence shown here is derived from an EMBL/GenBank/DDBJ whole genome shotgun (WGS) entry which is preliminary data.</text>
</comment>
<keyword evidence="1" id="KW-1133">Transmembrane helix</keyword>
<sequence length="434" mass="46941">MRRYFFSLVLVGMAISLSAGLLVLAAPYALAQSTELLVQFPGATTTDTPPGEYIKAIYQWSIGLAALLAMGMLVFGGFKYTLSAGSVGSQDSAKSTIKNALLGLVLLLGAVLILTTINPSLSTLDIGLDSARIRQGKQLLAEEGARLNVQAAFLNSYKEAGEAARGRLFGIGLEAYNKMKAETDIYVSGDGNDIVDIVGPETGDDDLHEYMAEALDDKNSEAVRRGYRDAVIAAIYYNAQNLNSKDFAILLKRIRGHEDFKAVKGTDYLSADPWGLVKEGVPPVGKEIEGSGQALFVERYRPVYTAAMGRLSVSPSTVEAEAAKDLLVLRQRILKHRDYPDDPIASLGALLGPSPLGFDLLELMQTAASRDIPVAEWRAYQDAVIVAIYLIADGLPTIEFGQMIALLRNNPSFIAANGPDYLKDDPFERKDIKP</sequence>
<evidence type="ECO:0000313" key="2">
    <source>
        <dbReference type="EMBL" id="PIR86861.1"/>
    </source>
</evidence>
<reference evidence="3" key="1">
    <citation type="submission" date="2017-09" db="EMBL/GenBank/DDBJ databases">
        <title>Depth-based differentiation of microbial function through sediment-hosted aquifers and enrichment of novel symbionts in the deep terrestrial subsurface.</title>
        <authorList>
            <person name="Probst A.J."/>
            <person name="Ladd B."/>
            <person name="Jarett J.K."/>
            <person name="Geller-Mcgrath D.E."/>
            <person name="Sieber C.M.K."/>
            <person name="Emerson J.B."/>
            <person name="Anantharaman K."/>
            <person name="Thomas B.C."/>
            <person name="Malmstrom R."/>
            <person name="Stieglmeier M."/>
            <person name="Klingl A."/>
            <person name="Woyke T."/>
            <person name="Ryan C.M."/>
            <person name="Banfield J.F."/>
        </authorList>
    </citation>
    <scope>NUCLEOTIDE SEQUENCE [LARGE SCALE GENOMIC DNA]</scope>
</reference>
<feature type="transmembrane region" description="Helical" evidence="1">
    <location>
        <begin position="57"/>
        <end position="78"/>
    </location>
</feature>
<dbReference type="InterPro" id="IPR043993">
    <property type="entry name" value="T4SS_pilin"/>
</dbReference>
<dbReference type="AlphaFoldDB" id="A0A2H0UKD7"/>
<dbReference type="Pfam" id="PF18895">
    <property type="entry name" value="T4SS_pilin"/>
    <property type="match status" value="1"/>
</dbReference>
<evidence type="ECO:0000256" key="1">
    <source>
        <dbReference type="SAM" id="Phobius"/>
    </source>
</evidence>
<name>A0A2H0UKD7_9BACT</name>
<keyword evidence="1" id="KW-0812">Transmembrane</keyword>
<organism evidence="2 3">
    <name type="scientific">Candidatus Harrisonbacteria bacterium CG10_big_fil_rev_8_21_14_0_10_49_15</name>
    <dbReference type="NCBI Taxonomy" id="1974587"/>
    <lineage>
        <taxon>Bacteria</taxon>
        <taxon>Candidatus Harrisoniibacteriota</taxon>
    </lineage>
</organism>
<gene>
    <name evidence="2" type="ORF">COU11_03335</name>
</gene>
<dbReference type="Proteomes" id="UP000229526">
    <property type="component" value="Unassembled WGS sequence"/>
</dbReference>
<evidence type="ECO:0000313" key="3">
    <source>
        <dbReference type="Proteomes" id="UP000229526"/>
    </source>
</evidence>